<accession>A0A1G4QHH1</accession>
<dbReference type="Gene3D" id="3.40.50.720">
    <property type="entry name" value="NAD(P)-binding Rossmann-like Domain"/>
    <property type="match status" value="1"/>
</dbReference>
<dbReference type="Proteomes" id="UP000198889">
    <property type="component" value="Unassembled WGS sequence"/>
</dbReference>
<dbReference type="PANTHER" id="PTHR48079:SF6">
    <property type="entry name" value="NAD(P)-BINDING DOMAIN-CONTAINING PROTEIN-RELATED"/>
    <property type="match status" value="1"/>
</dbReference>
<dbReference type="CDD" id="cd05262">
    <property type="entry name" value="SDR_a7"/>
    <property type="match status" value="1"/>
</dbReference>
<dbReference type="EMBL" id="FMTP01000001">
    <property type="protein sequence ID" value="SCW44093.1"/>
    <property type="molecule type" value="Genomic_DNA"/>
</dbReference>
<dbReference type="GO" id="GO:0005737">
    <property type="term" value="C:cytoplasm"/>
    <property type="evidence" value="ECO:0007669"/>
    <property type="project" value="TreeGrafter"/>
</dbReference>
<protein>
    <submittedName>
        <fullName evidence="2">Nucleoside-diphosphate-sugar epimerase</fullName>
    </submittedName>
</protein>
<feature type="domain" description="NAD-dependent epimerase/dehydratase" evidence="1">
    <location>
        <begin position="3"/>
        <end position="218"/>
    </location>
</feature>
<keyword evidence="3" id="KW-1185">Reference proteome</keyword>
<proteinExistence type="predicted"/>
<dbReference type="InterPro" id="IPR001509">
    <property type="entry name" value="Epimerase_deHydtase"/>
</dbReference>
<dbReference type="InterPro" id="IPR036291">
    <property type="entry name" value="NAD(P)-bd_dom_sf"/>
</dbReference>
<dbReference type="STRING" id="177413.SAMN05660859_1222"/>
<sequence length="301" mass="31580">MQVFVTGASGFVGSAVTAELLAHGHRVLGLARSDRSADALARTGAQVLRGDLEAPETLREGARLCDAIIHTGFIHDFAHYARCCAIDRAAIETLGAAIAGTNKPFIVTAGLAGLGVPGEVVSEDDIAPPPTDLYPRASDMAARALTARGIPTMIMRLPPSVHGRGDHGFVPMLIALAREKGRSAYVGGGSNAWPAAHVTDAARAYRLAVERGPSAETFHAAAERGVPFRDIAQAIAGGLDLPCVSLSAGEARTHFGWMAHFTALDQPTASERTRHLLDWHPRGPDLLTDMAQAGYFPVSAG</sequence>
<name>A0A1G4QHH1_9HYPH</name>
<reference evidence="3" key="1">
    <citation type="submission" date="2016-10" db="EMBL/GenBank/DDBJ databases">
        <authorList>
            <person name="Varghese N."/>
            <person name="Submissions S."/>
        </authorList>
    </citation>
    <scope>NUCLEOTIDE SEQUENCE [LARGE SCALE GENOMIC DNA]</scope>
    <source>
        <strain evidence="3">CGMCC 1.1761</strain>
    </source>
</reference>
<organism evidence="2 3">
    <name type="scientific">Ancylobacter rudongensis</name>
    <dbReference type="NCBI Taxonomy" id="177413"/>
    <lineage>
        <taxon>Bacteria</taxon>
        <taxon>Pseudomonadati</taxon>
        <taxon>Pseudomonadota</taxon>
        <taxon>Alphaproteobacteria</taxon>
        <taxon>Hyphomicrobiales</taxon>
        <taxon>Xanthobacteraceae</taxon>
        <taxon>Ancylobacter</taxon>
    </lineage>
</organism>
<dbReference type="GO" id="GO:0004029">
    <property type="term" value="F:aldehyde dehydrogenase (NAD+) activity"/>
    <property type="evidence" value="ECO:0007669"/>
    <property type="project" value="TreeGrafter"/>
</dbReference>
<dbReference type="RefSeq" id="WP_091436910.1">
    <property type="nucleotide sequence ID" value="NZ_FMTP01000001.1"/>
</dbReference>
<dbReference type="InterPro" id="IPR051783">
    <property type="entry name" value="NAD(P)-dependent_oxidoreduct"/>
</dbReference>
<evidence type="ECO:0000313" key="2">
    <source>
        <dbReference type="EMBL" id="SCW44093.1"/>
    </source>
</evidence>
<evidence type="ECO:0000259" key="1">
    <source>
        <dbReference type="Pfam" id="PF01370"/>
    </source>
</evidence>
<gene>
    <name evidence="2" type="ORF">SAMN05660859_1222</name>
</gene>
<dbReference type="PANTHER" id="PTHR48079">
    <property type="entry name" value="PROTEIN YEEZ"/>
    <property type="match status" value="1"/>
</dbReference>
<dbReference type="Pfam" id="PF01370">
    <property type="entry name" value="Epimerase"/>
    <property type="match status" value="1"/>
</dbReference>
<dbReference type="AlphaFoldDB" id="A0A1G4QHH1"/>
<dbReference type="SUPFAM" id="SSF51735">
    <property type="entry name" value="NAD(P)-binding Rossmann-fold domains"/>
    <property type="match status" value="1"/>
</dbReference>
<evidence type="ECO:0000313" key="3">
    <source>
        <dbReference type="Proteomes" id="UP000198889"/>
    </source>
</evidence>